<protein>
    <submittedName>
        <fullName evidence="2">Stress-activated map kinase-interacting protein 1</fullName>
    </submittedName>
</protein>
<evidence type="ECO:0000313" key="2">
    <source>
        <dbReference type="WBParaSite" id="JU765_v2.g9445.t2"/>
    </source>
</evidence>
<proteinExistence type="predicted"/>
<dbReference type="Proteomes" id="UP000887576">
    <property type="component" value="Unplaced"/>
</dbReference>
<dbReference type="WBParaSite" id="JU765_v2.g9445.t2">
    <property type="protein sequence ID" value="JU765_v2.g9445.t2"/>
    <property type="gene ID" value="JU765_v2.g9445"/>
</dbReference>
<accession>A0AC34RR59</accession>
<evidence type="ECO:0000313" key="1">
    <source>
        <dbReference type="Proteomes" id="UP000887576"/>
    </source>
</evidence>
<name>A0AC34RR59_9BILA</name>
<organism evidence="1 2">
    <name type="scientific">Panagrolaimus sp. JU765</name>
    <dbReference type="NCBI Taxonomy" id="591449"/>
    <lineage>
        <taxon>Eukaryota</taxon>
        <taxon>Metazoa</taxon>
        <taxon>Ecdysozoa</taxon>
        <taxon>Nematoda</taxon>
        <taxon>Chromadorea</taxon>
        <taxon>Rhabditida</taxon>
        <taxon>Tylenchina</taxon>
        <taxon>Panagrolaimomorpha</taxon>
        <taxon>Panagrolaimoidea</taxon>
        <taxon>Panagrolaimidae</taxon>
        <taxon>Panagrolaimus</taxon>
    </lineage>
</organism>
<sequence length="631" mass="71719">MAHFDNSELQDYVRNGFIIEDPTHICSQVLPESQPKCRPGGIPILKRDHSTDSESSADFEVNVSCNLTELSISNKDSKDANKLKYGRVIYRPIKEINSGILELPEPKESPENVEQRSGPTLSELIAQNPITRRPFRQFARVNFSYNKLKAKHFSVIVPFMEPNENGSPYHLDVYIDPTVKVSDLIGLCGFLCYRDDKPLPTDEPNDYVLYPAENGMPEIDFPRISKYINVTQLCFTELALLKKSEAPELQSVTVVVYCVNGPTYEIEVESQDTPLEEIKKEAVKRKERDVPNEIDPEFLFSNEYMLELIDKPKEPLNLNLTVANVASTEFIMLRKNTARGNFVPRRLPRNHSSQALRQGSRVGTPATGGHSADLPGSADHFVFPNHSGALEEFAVERLHKIRPKWSATLTIHPDAIEITPVNIERRRTLVSHSTPKLTYLDFDAIANVTLSTERASHNRRHIKITWIWIPTEKMSEFYSLVKEMNHKISSGSFPSSKSSSVYTMNHDIKDERANSDSQSPIKKSDKISLLEKTKWKTLTLETKEDDAWNIVTKLNLILEARPSFIRQLYEQSHNTSRNPFESAQKIEKEVKKAFNSVTAPTTPITPTGKSRKKFTVNPLPMLSRMLSKQDQ</sequence>
<reference evidence="2" key="1">
    <citation type="submission" date="2022-11" db="UniProtKB">
        <authorList>
            <consortium name="WormBaseParasite"/>
        </authorList>
    </citation>
    <scope>IDENTIFICATION</scope>
</reference>